<evidence type="ECO:0000256" key="7">
    <source>
        <dbReference type="ARBA" id="ARBA00022970"/>
    </source>
</evidence>
<evidence type="ECO:0000256" key="13">
    <source>
        <dbReference type="ARBA" id="ARBA00023228"/>
    </source>
</evidence>
<evidence type="ECO:0000313" key="18">
    <source>
        <dbReference type="EMBL" id="JAS89045.1"/>
    </source>
</evidence>
<proteinExistence type="inferred from homology"/>
<reference evidence="18" key="1">
    <citation type="submission" date="2015-11" db="EMBL/GenBank/DDBJ databases">
        <title>De novo transcriptome assembly of four potential Pierce s Disease insect vectors from Arizona vineyards.</title>
        <authorList>
            <person name="Tassone E.E."/>
        </authorList>
    </citation>
    <scope>NUCLEOTIDE SEQUENCE</scope>
</reference>
<feature type="transmembrane region" description="Helical" evidence="16">
    <location>
        <begin position="476"/>
        <end position="496"/>
    </location>
</feature>
<evidence type="ECO:0000256" key="9">
    <source>
        <dbReference type="ARBA" id="ARBA00023053"/>
    </source>
</evidence>
<accession>A0A1B6IQ56</accession>
<keyword evidence="4 16" id="KW-0812">Transmembrane</keyword>
<keyword evidence="10 16" id="KW-0472">Membrane</keyword>
<comment type="similarity">
    <text evidence="14">Belongs to the amino acid/polyamine transporter 2 family. SLC38A9 subfamily.</text>
</comment>
<keyword evidence="6" id="KW-0967">Endosome</keyword>
<evidence type="ECO:0000256" key="10">
    <source>
        <dbReference type="ARBA" id="ARBA00023136"/>
    </source>
</evidence>
<evidence type="ECO:0000256" key="4">
    <source>
        <dbReference type="ARBA" id="ARBA00022692"/>
    </source>
</evidence>
<evidence type="ECO:0000256" key="2">
    <source>
        <dbReference type="ARBA" id="ARBA00004155"/>
    </source>
</evidence>
<feature type="transmembrane region" description="Helical" evidence="16">
    <location>
        <begin position="73"/>
        <end position="93"/>
    </location>
</feature>
<feature type="domain" description="Amino acid transporter transmembrane" evidence="17">
    <location>
        <begin position="69"/>
        <end position="469"/>
    </location>
</feature>
<evidence type="ECO:0000256" key="16">
    <source>
        <dbReference type="SAM" id="Phobius"/>
    </source>
</evidence>
<sequence length="499" mass="55148">MPALTADMDNESVPLLSSDNSRTSLQGRPGYTEPFDSPEVQNFLRGATPLPLVTESKQSPPIIASEPRKQSSLVTIFVLWNTMVGTSLLAMPWGVERAGLIMGVILPIVMGALCCYTAYCNVATQAAYGPAGGEISELTRHMLGPRFEFLSKLFSYIVLLGALIVYWILMSNFLYFTVDYIYTATTGGFKDIDTFELTGSEICLVDQVKSNITADLQPSVFKQIWNLGTVPIYLIALLAPLLSFKSATFFTKFNSLGTMSLVYLMVFVVVKALSWGFNLDLTNPSSVHYSELVQPSFFATSGTLAMSYYMHNIIITVMRSNKNQRNNARDVAVGYGLGTGTYLIVGSLFYISFPLAKTCIEDNMLNNFASWDVLTLVARMFLFFQLTTVYPLINYMLRYQVMTAFFSSPYPSLLHVLIFNLIVVVSCVLFAVFLPRIGTVIRFTGAISGCFHVFTLPCLLKLAGQKQSGELSITSLIIHLAIPVLGFVNLVAQFFVSDS</sequence>
<evidence type="ECO:0000256" key="11">
    <source>
        <dbReference type="ARBA" id="ARBA00023157"/>
    </source>
</evidence>
<feature type="compositionally biased region" description="Polar residues" evidence="15">
    <location>
        <begin position="15"/>
        <end position="26"/>
    </location>
</feature>
<keyword evidence="5" id="KW-0479">Metal-binding</keyword>
<keyword evidence="12" id="KW-0325">Glycoprotein</keyword>
<feature type="transmembrane region" description="Helical" evidence="16">
    <location>
        <begin position="440"/>
        <end position="464"/>
    </location>
</feature>
<evidence type="ECO:0000256" key="5">
    <source>
        <dbReference type="ARBA" id="ARBA00022723"/>
    </source>
</evidence>
<keyword evidence="3" id="KW-0813">Transport</keyword>
<feature type="transmembrane region" description="Helical" evidence="16">
    <location>
        <begin position="99"/>
        <end position="119"/>
    </location>
</feature>
<dbReference type="PANTHER" id="PTHR22950">
    <property type="entry name" value="AMINO ACID TRANSPORTER"/>
    <property type="match status" value="1"/>
</dbReference>
<dbReference type="GO" id="GO:0015179">
    <property type="term" value="F:L-amino acid transmembrane transporter activity"/>
    <property type="evidence" value="ECO:0007669"/>
    <property type="project" value="TreeGrafter"/>
</dbReference>
<evidence type="ECO:0000259" key="17">
    <source>
        <dbReference type="Pfam" id="PF01490"/>
    </source>
</evidence>
<evidence type="ECO:0000256" key="12">
    <source>
        <dbReference type="ARBA" id="ARBA00023180"/>
    </source>
</evidence>
<evidence type="ECO:0000256" key="8">
    <source>
        <dbReference type="ARBA" id="ARBA00022989"/>
    </source>
</evidence>
<evidence type="ECO:0000256" key="14">
    <source>
        <dbReference type="ARBA" id="ARBA00038442"/>
    </source>
</evidence>
<comment type="subcellular location">
    <subcellularLocation>
        <location evidence="1">Late endosome membrane</location>
        <topology evidence="1">Multi-pass membrane protein</topology>
    </subcellularLocation>
    <subcellularLocation>
        <location evidence="2">Lysosome membrane</location>
        <topology evidence="2">Multi-pass membrane protein</topology>
    </subcellularLocation>
</comment>
<name>A0A1B6IQ56_9HEMI</name>
<keyword evidence="9" id="KW-0915">Sodium</keyword>
<feature type="transmembrane region" description="Helical" evidence="16">
    <location>
        <begin position="413"/>
        <end position="434"/>
    </location>
</feature>
<evidence type="ECO:0000256" key="15">
    <source>
        <dbReference type="SAM" id="MobiDB-lite"/>
    </source>
</evidence>
<keyword evidence="8 16" id="KW-1133">Transmembrane helix</keyword>
<dbReference type="InterPro" id="IPR013057">
    <property type="entry name" value="AA_transpt_TM"/>
</dbReference>
<feature type="transmembrane region" description="Helical" evidence="16">
    <location>
        <begin position="331"/>
        <end position="353"/>
    </location>
</feature>
<dbReference type="GO" id="GO:0031902">
    <property type="term" value="C:late endosome membrane"/>
    <property type="evidence" value="ECO:0007669"/>
    <property type="project" value="UniProtKB-SubCell"/>
</dbReference>
<gene>
    <name evidence="18" type="ORF">g.39299</name>
</gene>
<keyword evidence="13" id="KW-0458">Lysosome</keyword>
<dbReference type="GO" id="GO:0046872">
    <property type="term" value="F:metal ion binding"/>
    <property type="evidence" value="ECO:0007669"/>
    <property type="project" value="UniProtKB-KW"/>
</dbReference>
<evidence type="ECO:0000256" key="1">
    <source>
        <dbReference type="ARBA" id="ARBA00004107"/>
    </source>
</evidence>
<feature type="transmembrane region" description="Helical" evidence="16">
    <location>
        <begin position="149"/>
        <end position="169"/>
    </location>
</feature>
<dbReference type="Pfam" id="PF01490">
    <property type="entry name" value="Aa_trans"/>
    <property type="match status" value="1"/>
</dbReference>
<feature type="transmembrane region" description="Helical" evidence="16">
    <location>
        <begin position="256"/>
        <end position="277"/>
    </location>
</feature>
<evidence type="ECO:0000256" key="3">
    <source>
        <dbReference type="ARBA" id="ARBA00022448"/>
    </source>
</evidence>
<feature type="transmembrane region" description="Helical" evidence="16">
    <location>
        <begin position="297"/>
        <end position="319"/>
    </location>
</feature>
<dbReference type="EMBL" id="GECU01018661">
    <property type="protein sequence ID" value="JAS89045.1"/>
    <property type="molecule type" value="Transcribed_RNA"/>
</dbReference>
<dbReference type="GO" id="GO:0005765">
    <property type="term" value="C:lysosomal membrane"/>
    <property type="evidence" value="ECO:0007669"/>
    <property type="project" value="UniProtKB-SubCell"/>
</dbReference>
<dbReference type="AlphaFoldDB" id="A0A1B6IQ56"/>
<evidence type="ECO:0000256" key="6">
    <source>
        <dbReference type="ARBA" id="ARBA00022753"/>
    </source>
</evidence>
<feature type="transmembrane region" description="Helical" evidence="16">
    <location>
        <begin position="373"/>
        <end position="393"/>
    </location>
</feature>
<keyword evidence="11" id="KW-1015">Disulfide bond</keyword>
<organism evidence="18">
    <name type="scientific">Homalodisca liturata</name>
    <dbReference type="NCBI Taxonomy" id="320908"/>
    <lineage>
        <taxon>Eukaryota</taxon>
        <taxon>Metazoa</taxon>
        <taxon>Ecdysozoa</taxon>
        <taxon>Arthropoda</taxon>
        <taxon>Hexapoda</taxon>
        <taxon>Insecta</taxon>
        <taxon>Pterygota</taxon>
        <taxon>Neoptera</taxon>
        <taxon>Paraneoptera</taxon>
        <taxon>Hemiptera</taxon>
        <taxon>Auchenorrhyncha</taxon>
        <taxon>Membracoidea</taxon>
        <taxon>Cicadellidae</taxon>
        <taxon>Cicadellinae</taxon>
        <taxon>Proconiini</taxon>
        <taxon>Homalodisca</taxon>
    </lineage>
</organism>
<keyword evidence="7" id="KW-0029">Amino-acid transport</keyword>
<protein>
    <recommendedName>
        <fullName evidence="17">Amino acid transporter transmembrane domain-containing protein</fullName>
    </recommendedName>
</protein>
<dbReference type="PANTHER" id="PTHR22950:SF244">
    <property type="entry name" value="NEUTRAL AMINO ACID TRANSPORTER 9"/>
    <property type="match status" value="1"/>
</dbReference>
<feature type="transmembrane region" description="Helical" evidence="16">
    <location>
        <begin position="224"/>
        <end position="244"/>
    </location>
</feature>
<feature type="region of interest" description="Disordered" evidence="15">
    <location>
        <begin position="1"/>
        <end position="38"/>
    </location>
</feature>